<dbReference type="Gene3D" id="2.60.120.10">
    <property type="entry name" value="Jelly Rolls"/>
    <property type="match status" value="1"/>
</dbReference>
<name>A0ABW5KMF4_9SPHI</name>
<evidence type="ECO:0000313" key="3">
    <source>
        <dbReference type="Proteomes" id="UP001597545"/>
    </source>
</evidence>
<comment type="caution">
    <text evidence="2">The sequence shown here is derived from an EMBL/GenBank/DDBJ whole genome shotgun (WGS) entry which is preliminary data.</text>
</comment>
<gene>
    <name evidence="2" type="ORF">ACFSR5_15630</name>
</gene>
<dbReference type="CDD" id="cd00038">
    <property type="entry name" value="CAP_ED"/>
    <property type="match status" value="1"/>
</dbReference>
<feature type="domain" description="Cyclic nucleotide-binding" evidence="1">
    <location>
        <begin position="31"/>
        <end position="117"/>
    </location>
</feature>
<reference evidence="3" key="1">
    <citation type="journal article" date="2019" name="Int. J. Syst. Evol. Microbiol.">
        <title>The Global Catalogue of Microorganisms (GCM) 10K type strain sequencing project: providing services to taxonomists for standard genome sequencing and annotation.</title>
        <authorList>
            <consortium name="The Broad Institute Genomics Platform"/>
            <consortium name="The Broad Institute Genome Sequencing Center for Infectious Disease"/>
            <person name="Wu L."/>
            <person name="Ma J."/>
        </authorList>
    </citation>
    <scope>NUCLEOTIDE SEQUENCE [LARGE SCALE GENOMIC DNA]</scope>
    <source>
        <strain evidence="3">KCTC 42662</strain>
    </source>
</reference>
<accession>A0ABW5KMF4</accession>
<dbReference type="InterPro" id="IPR014710">
    <property type="entry name" value="RmlC-like_jellyroll"/>
</dbReference>
<dbReference type="InterPro" id="IPR000595">
    <property type="entry name" value="cNMP-bd_dom"/>
</dbReference>
<evidence type="ECO:0000259" key="1">
    <source>
        <dbReference type="Pfam" id="PF00027"/>
    </source>
</evidence>
<dbReference type="EMBL" id="JBHULR010000009">
    <property type="protein sequence ID" value="MFD2549080.1"/>
    <property type="molecule type" value="Genomic_DNA"/>
</dbReference>
<dbReference type="Pfam" id="PF00027">
    <property type="entry name" value="cNMP_binding"/>
    <property type="match status" value="1"/>
</dbReference>
<dbReference type="Proteomes" id="UP001597545">
    <property type="component" value="Unassembled WGS sequence"/>
</dbReference>
<protein>
    <submittedName>
        <fullName evidence="2">Crp/Fnr family transcriptional regulator</fullName>
    </submittedName>
</protein>
<dbReference type="InterPro" id="IPR018490">
    <property type="entry name" value="cNMP-bd_dom_sf"/>
</dbReference>
<dbReference type="RefSeq" id="WP_380905400.1">
    <property type="nucleotide sequence ID" value="NZ_JBHUEG010000009.1"/>
</dbReference>
<organism evidence="2 3">
    <name type="scientific">Sphingobacterium suaedae</name>
    <dbReference type="NCBI Taxonomy" id="1686402"/>
    <lineage>
        <taxon>Bacteria</taxon>
        <taxon>Pseudomonadati</taxon>
        <taxon>Bacteroidota</taxon>
        <taxon>Sphingobacteriia</taxon>
        <taxon>Sphingobacteriales</taxon>
        <taxon>Sphingobacteriaceae</taxon>
        <taxon>Sphingobacterium</taxon>
    </lineage>
</organism>
<dbReference type="SUPFAM" id="SSF51206">
    <property type="entry name" value="cAMP-binding domain-like"/>
    <property type="match status" value="1"/>
</dbReference>
<evidence type="ECO:0000313" key="2">
    <source>
        <dbReference type="EMBL" id="MFD2549080.1"/>
    </source>
</evidence>
<proteinExistence type="predicted"/>
<keyword evidence="3" id="KW-1185">Reference proteome</keyword>
<sequence>MYDQTITQHLRKHISLTDIQLTMFLSLVKQKEIPRKTRLLEQGQVCHSIYFVHTGALRAFYLDGAGRESTIMFAVTEWWITDMYCFVNTLPAMLTIEAIEDSIILQLHKNDLERLYNEVPPFERFFRILMQNAYIREQLRVIQNLSLPAEERYDMFLEKYAHVASRVKQKQIASYLGITAEFLSMIKRKKIETLK</sequence>